<dbReference type="InterPro" id="IPR050560">
    <property type="entry name" value="MYB_TF"/>
</dbReference>
<keyword evidence="3" id="KW-0238">DNA-binding</keyword>
<gene>
    <name evidence="8" type="ORF">RCO7_10555</name>
</gene>
<keyword evidence="4" id="KW-0539">Nucleus</keyword>
<dbReference type="InterPro" id="IPR001005">
    <property type="entry name" value="SANT/Myb"/>
</dbReference>
<feature type="region of interest" description="Disordered" evidence="5">
    <location>
        <begin position="114"/>
        <end position="165"/>
    </location>
</feature>
<dbReference type="SUPFAM" id="SSF46689">
    <property type="entry name" value="Homeodomain-like"/>
    <property type="match status" value="1"/>
</dbReference>
<feature type="compositionally biased region" description="Polar residues" evidence="5">
    <location>
        <begin position="251"/>
        <end position="260"/>
    </location>
</feature>
<dbReference type="GO" id="GO:0000978">
    <property type="term" value="F:RNA polymerase II cis-regulatory region sequence-specific DNA binding"/>
    <property type="evidence" value="ECO:0007669"/>
    <property type="project" value="TreeGrafter"/>
</dbReference>
<sequence length="322" mass="36565">MSSSHRRGPWSQGEDAYLVQLVHTQGALNWVRIAQLIGSRSPKQCRERYHQNLKPTLNHEPISPEEGLQIERMVGEMGKRWAEIARRLHGRSDNAVKNWWNGSMNRRRRIDIRRRTSTHHSSEYEERNQSVHFARPSTHHPLSINSTNFSSRRGMDGPLPSPAVSDASRAESIEIAPSLISDASSVFSVSPRLAQSPSLDLPPLNSFSREHKRPTLPIIPLRPTNAFLSPEIDSPAYTFTRFQSELKVHPTSAQSPSFQRTDQHYPLLSHSPRTYHPESRAQLPTAPPTPVQLPPLQLTPRRMNPEYSAERDTRMNLSSLLG</sequence>
<feature type="domain" description="Myb-like" evidence="6">
    <location>
        <begin position="2"/>
        <end position="53"/>
    </location>
</feature>
<evidence type="ECO:0000313" key="8">
    <source>
        <dbReference type="EMBL" id="CZS93472.1"/>
    </source>
</evidence>
<dbReference type="PANTHER" id="PTHR45614:SF25">
    <property type="entry name" value="MYB PROTEIN"/>
    <property type="match status" value="1"/>
</dbReference>
<dbReference type="PROSITE" id="PS50090">
    <property type="entry name" value="MYB_LIKE"/>
    <property type="match status" value="2"/>
</dbReference>
<name>A0A1E1K626_9HELO</name>
<dbReference type="AlphaFoldDB" id="A0A1E1K626"/>
<dbReference type="InterPro" id="IPR017930">
    <property type="entry name" value="Myb_dom"/>
</dbReference>
<evidence type="ECO:0000256" key="3">
    <source>
        <dbReference type="ARBA" id="ARBA00023125"/>
    </source>
</evidence>
<dbReference type="FunFam" id="1.10.10.60:FF:000355">
    <property type="entry name" value="Transcription factor MYB124"/>
    <property type="match status" value="1"/>
</dbReference>
<organism evidence="8 9">
    <name type="scientific">Rhynchosporium graminicola</name>
    <dbReference type="NCBI Taxonomy" id="2792576"/>
    <lineage>
        <taxon>Eukaryota</taxon>
        <taxon>Fungi</taxon>
        <taxon>Dikarya</taxon>
        <taxon>Ascomycota</taxon>
        <taxon>Pezizomycotina</taxon>
        <taxon>Leotiomycetes</taxon>
        <taxon>Helotiales</taxon>
        <taxon>Ploettnerulaceae</taxon>
        <taxon>Rhynchosporium</taxon>
    </lineage>
</organism>
<dbReference type="GO" id="GO:0033993">
    <property type="term" value="P:response to lipid"/>
    <property type="evidence" value="ECO:0007669"/>
    <property type="project" value="UniProtKB-ARBA"/>
</dbReference>
<dbReference type="SMART" id="SM00717">
    <property type="entry name" value="SANT"/>
    <property type="match status" value="2"/>
</dbReference>
<evidence type="ECO:0000256" key="1">
    <source>
        <dbReference type="ARBA" id="ARBA00004123"/>
    </source>
</evidence>
<comment type="subcellular location">
    <subcellularLocation>
        <location evidence="1">Nucleus</location>
    </subcellularLocation>
</comment>
<evidence type="ECO:0000313" key="9">
    <source>
        <dbReference type="Proteomes" id="UP000178129"/>
    </source>
</evidence>
<reference evidence="9" key="1">
    <citation type="submission" date="2016-03" db="EMBL/GenBank/DDBJ databases">
        <authorList>
            <person name="Ploux O."/>
        </authorList>
    </citation>
    <scope>NUCLEOTIDE SEQUENCE [LARGE SCALE GENOMIC DNA]</scope>
    <source>
        <strain evidence="9">UK7</strain>
    </source>
</reference>
<evidence type="ECO:0000259" key="6">
    <source>
        <dbReference type="PROSITE" id="PS50090"/>
    </source>
</evidence>
<dbReference type="GO" id="GO:2000037">
    <property type="term" value="P:regulation of stomatal complex patterning"/>
    <property type="evidence" value="ECO:0007669"/>
    <property type="project" value="UniProtKB-ARBA"/>
</dbReference>
<evidence type="ECO:0000256" key="5">
    <source>
        <dbReference type="SAM" id="MobiDB-lite"/>
    </source>
</evidence>
<dbReference type="GO" id="GO:1902584">
    <property type="term" value="P:positive regulation of response to water deprivation"/>
    <property type="evidence" value="ECO:0007669"/>
    <property type="project" value="UniProtKB-ARBA"/>
</dbReference>
<dbReference type="InParanoid" id="A0A1E1K626"/>
<dbReference type="EMBL" id="FJUW01000007">
    <property type="protein sequence ID" value="CZS93472.1"/>
    <property type="molecule type" value="Genomic_DNA"/>
</dbReference>
<feature type="domain" description="Myb-like" evidence="6">
    <location>
        <begin position="54"/>
        <end position="104"/>
    </location>
</feature>
<dbReference type="GO" id="GO:0045944">
    <property type="term" value="P:positive regulation of transcription by RNA polymerase II"/>
    <property type="evidence" value="ECO:0007669"/>
    <property type="project" value="TreeGrafter"/>
</dbReference>
<dbReference type="Proteomes" id="UP000178129">
    <property type="component" value="Unassembled WGS sequence"/>
</dbReference>
<feature type="domain" description="HTH myb-type" evidence="7">
    <location>
        <begin position="58"/>
        <end position="108"/>
    </location>
</feature>
<evidence type="ECO:0000259" key="7">
    <source>
        <dbReference type="PROSITE" id="PS51294"/>
    </source>
</evidence>
<dbReference type="Gene3D" id="1.10.10.60">
    <property type="entry name" value="Homeodomain-like"/>
    <property type="match status" value="2"/>
</dbReference>
<feature type="region of interest" description="Disordered" evidence="5">
    <location>
        <begin position="248"/>
        <end position="322"/>
    </location>
</feature>
<protein>
    <submittedName>
        <fullName evidence="8">Related to regulator of conidiation rca-1</fullName>
    </submittedName>
</protein>
<dbReference type="InterPro" id="IPR009057">
    <property type="entry name" value="Homeodomain-like_sf"/>
</dbReference>
<keyword evidence="2" id="KW-0677">Repeat</keyword>
<feature type="compositionally biased region" description="Basic and acidic residues" evidence="5">
    <location>
        <begin position="120"/>
        <end position="129"/>
    </location>
</feature>
<dbReference type="Pfam" id="PF13921">
    <property type="entry name" value="Myb_DNA-bind_6"/>
    <property type="match status" value="1"/>
</dbReference>
<accession>A0A1E1K626</accession>
<dbReference type="GO" id="GO:1901002">
    <property type="term" value="P:positive regulation of response to salt stress"/>
    <property type="evidence" value="ECO:0007669"/>
    <property type="project" value="UniProtKB-ARBA"/>
</dbReference>
<dbReference type="GO" id="GO:0032875">
    <property type="term" value="P:regulation of DNA endoreduplication"/>
    <property type="evidence" value="ECO:0007669"/>
    <property type="project" value="UniProtKB-ARBA"/>
</dbReference>
<dbReference type="GO" id="GO:0050891">
    <property type="term" value="P:multicellular organismal-level water homeostasis"/>
    <property type="evidence" value="ECO:0007669"/>
    <property type="project" value="UniProtKB-ARBA"/>
</dbReference>
<dbReference type="CDD" id="cd00167">
    <property type="entry name" value="SANT"/>
    <property type="match status" value="2"/>
</dbReference>
<feature type="domain" description="HTH myb-type" evidence="7">
    <location>
        <begin position="2"/>
        <end position="57"/>
    </location>
</feature>
<keyword evidence="9" id="KW-1185">Reference proteome</keyword>
<dbReference type="PROSITE" id="PS51294">
    <property type="entry name" value="HTH_MYB"/>
    <property type="match status" value="2"/>
</dbReference>
<comment type="caution">
    <text evidence="8">The sequence shown here is derived from an EMBL/GenBank/DDBJ whole genome shotgun (WGS) entry which is preliminary data.</text>
</comment>
<evidence type="ECO:0000256" key="4">
    <source>
        <dbReference type="ARBA" id="ARBA00023242"/>
    </source>
</evidence>
<proteinExistence type="predicted"/>
<dbReference type="GO" id="GO:0005634">
    <property type="term" value="C:nucleus"/>
    <property type="evidence" value="ECO:0007669"/>
    <property type="project" value="UniProtKB-SubCell"/>
</dbReference>
<dbReference type="GO" id="GO:0000981">
    <property type="term" value="F:DNA-binding transcription factor activity, RNA polymerase II-specific"/>
    <property type="evidence" value="ECO:0007669"/>
    <property type="project" value="TreeGrafter"/>
</dbReference>
<dbReference type="GO" id="GO:0000278">
    <property type="term" value="P:mitotic cell cycle"/>
    <property type="evidence" value="ECO:0007669"/>
    <property type="project" value="TreeGrafter"/>
</dbReference>
<dbReference type="STRING" id="914237.A0A1E1K626"/>
<evidence type="ECO:0000256" key="2">
    <source>
        <dbReference type="ARBA" id="ARBA00022737"/>
    </source>
</evidence>
<dbReference type="PANTHER" id="PTHR45614">
    <property type="entry name" value="MYB PROTEIN-RELATED"/>
    <property type="match status" value="1"/>
</dbReference>
<dbReference type="GO" id="GO:1902806">
    <property type="term" value="P:regulation of cell cycle G1/S phase transition"/>
    <property type="evidence" value="ECO:0007669"/>
    <property type="project" value="UniProtKB-ARBA"/>
</dbReference>